<name>A0A4V3UMQ1_9EURO</name>
<organism evidence="1 2">
    <name type="scientific">Aspergillus tanneri</name>
    <dbReference type="NCBI Taxonomy" id="1220188"/>
    <lineage>
        <taxon>Eukaryota</taxon>
        <taxon>Fungi</taxon>
        <taxon>Dikarya</taxon>
        <taxon>Ascomycota</taxon>
        <taxon>Pezizomycotina</taxon>
        <taxon>Eurotiomycetes</taxon>
        <taxon>Eurotiomycetidae</taxon>
        <taxon>Eurotiales</taxon>
        <taxon>Aspergillaceae</taxon>
        <taxon>Aspergillus</taxon>
        <taxon>Aspergillus subgen. Circumdati</taxon>
    </lineage>
</organism>
<gene>
    <name evidence="1" type="ORF">EYZ11_012360</name>
</gene>
<dbReference type="AlphaFoldDB" id="A0A4V3UMQ1"/>
<keyword evidence="2" id="KW-1185">Reference proteome</keyword>
<evidence type="ECO:0000313" key="2">
    <source>
        <dbReference type="Proteomes" id="UP000308092"/>
    </source>
</evidence>
<evidence type="ECO:0000313" key="1">
    <source>
        <dbReference type="EMBL" id="THC88194.1"/>
    </source>
</evidence>
<dbReference type="EMBL" id="SOSA01000912">
    <property type="protein sequence ID" value="THC88194.1"/>
    <property type="molecule type" value="Genomic_DNA"/>
</dbReference>
<comment type="caution">
    <text evidence="1">The sequence shown here is derived from an EMBL/GenBank/DDBJ whole genome shotgun (WGS) entry which is preliminary data.</text>
</comment>
<proteinExistence type="predicted"/>
<sequence length="93" mass="10381">MHQLSPEFPGGWTGFNEWPQEGGISWVVQNGAAIKIPRKYRVADSAGCILGRSQEFEKLEKVEKGGLILGRDNLLLHGNTRVNPPQQPEQLQM</sequence>
<accession>A0A4V3UMQ1</accession>
<dbReference type="VEuPathDB" id="FungiDB:EYZ11_012360"/>
<reference evidence="1 2" key="1">
    <citation type="submission" date="2019-03" db="EMBL/GenBank/DDBJ databases">
        <title>The genome sequence of a newly discovered highly antifungal drug resistant Aspergillus species, Aspergillus tanneri NIH 1004.</title>
        <authorList>
            <person name="Mounaud S."/>
            <person name="Singh I."/>
            <person name="Joardar V."/>
            <person name="Pakala S."/>
            <person name="Pakala S."/>
            <person name="Venepally P."/>
            <person name="Hoover J."/>
            <person name="Nierman W."/>
            <person name="Chung J."/>
            <person name="Losada L."/>
        </authorList>
    </citation>
    <scope>NUCLEOTIDE SEQUENCE [LARGE SCALE GENOMIC DNA]</scope>
    <source>
        <strain evidence="1 2">NIH1004</strain>
    </source>
</reference>
<protein>
    <submittedName>
        <fullName evidence="1">Uncharacterized protein</fullName>
    </submittedName>
</protein>
<dbReference type="Proteomes" id="UP000308092">
    <property type="component" value="Unassembled WGS sequence"/>
</dbReference>